<dbReference type="EMBL" id="ML996583">
    <property type="protein sequence ID" value="KAF2753814.1"/>
    <property type="molecule type" value="Genomic_DNA"/>
</dbReference>
<proteinExistence type="predicted"/>
<feature type="compositionally biased region" description="Pro residues" evidence="1">
    <location>
        <begin position="51"/>
        <end position="77"/>
    </location>
</feature>
<feature type="compositionally biased region" description="Low complexity" evidence="1">
    <location>
        <begin position="397"/>
        <end position="411"/>
    </location>
</feature>
<feature type="transmembrane region" description="Helical" evidence="2">
    <location>
        <begin position="183"/>
        <end position="201"/>
    </location>
</feature>
<keyword evidence="2" id="KW-1133">Transmembrane helix</keyword>
<gene>
    <name evidence="3" type="ORF">EJ05DRAFT_480271</name>
</gene>
<evidence type="ECO:0000313" key="4">
    <source>
        <dbReference type="Proteomes" id="UP000799437"/>
    </source>
</evidence>
<sequence>MADTISTAPATTAPTEQQSSHRPVSPLEPPPEAAAHTPSPEPQDRSTSASQPPPPPPPAAAAPPPTQSSPLHPPPPHAQAQTYIPPPTPQLTHREKLTTADKHWPWKTGLRTVLLLTAIIGLGTTAAATVSSQHTHHYYGSSWAIVWGLVTFSATTIYTLILLPTFLVRARAPHPGALVATDLLHWLAYIFTALLLTYAAARALAFGADGFISNYYGSSYGEYTLAQNGTWVWNATAYASYYNSDYTRGCEHNSTGTSTYYTSPSPYSYDDDDTSFATCAAQDAYVNTLWNTRHTRQNTLLTAAVCQWLALGLHFILFVWACVDTHRRNAARTSTQAEVLASRIVGNMVRQGVVVPVGYAGGGVGGGYVPMRDMSAGGNGNGNGKGWNNGVDPRVYGWQQPSQQSGSAPAWYNAEGYGMQGQQQWPLPEAIHARDAQAAQMNIPAGKAVYR</sequence>
<feature type="region of interest" description="Disordered" evidence="1">
    <location>
        <begin position="1"/>
        <end position="92"/>
    </location>
</feature>
<keyword evidence="2" id="KW-0472">Membrane</keyword>
<organism evidence="3 4">
    <name type="scientific">Pseudovirgaria hyperparasitica</name>
    <dbReference type="NCBI Taxonomy" id="470096"/>
    <lineage>
        <taxon>Eukaryota</taxon>
        <taxon>Fungi</taxon>
        <taxon>Dikarya</taxon>
        <taxon>Ascomycota</taxon>
        <taxon>Pezizomycotina</taxon>
        <taxon>Dothideomycetes</taxon>
        <taxon>Dothideomycetes incertae sedis</taxon>
        <taxon>Acrospermales</taxon>
        <taxon>Acrospermaceae</taxon>
        <taxon>Pseudovirgaria</taxon>
    </lineage>
</organism>
<keyword evidence="2" id="KW-0812">Transmembrane</keyword>
<accession>A0A6A6VVS3</accession>
<evidence type="ECO:0000313" key="3">
    <source>
        <dbReference type="EMBL" id="KAF2753814.1"/>
    </source>
</evidence>
<dbReference type="GeneID" id="54485897"/>
<reference evidence="3" key="1">
    <citation type="journal article" date="2020" name="Stud. Mycol.">
        <title>101 Dothideomycetes genomes: a test case for predicting lifestyles and emergence of pathogens.</title>
        <authorList>
            <person name="Haridas S."/>
            <person name="Albert R."/>
            <person name="Binder M."/>
            <person name="Bloem J."/>
            <person name="Labutti K."/>
            <person name="Salamov A."/>
            <person name="Andreopoulos B."/>
            <person name="Baker S."/>
            <person name="Barry K."/>
            <person name="Bills G."/>
            <person name="Bluhm B."/>
            <person name="Cannon C."/>
            <person name="Castanera R."/>
            <person name="Culley D."/>
            <person name="Daum C."/>
            <person name="Ezra D."/>
            <person name="Gonzalez J."/>
            <person name="Henrissat B."/>
            <person name="Kuo A."/>
            <person name="Liang C."/>
            <person name="Lipzen A."/>
            <person name="Lutzoni F."/>
            <person name="Magnuson J."/>
            <person name="Mondo S."/>
            <person name="Nolan M."/>
            <person name="Ohm R."/>
            <person name="Pangilinan J."/>
            <person name="Park H.-J."/>
            <person name="Ramirez L."/>
            <person name="Alfaro M."/>
            <person name="Sun H."/>
            <person name="Tritt A."/>
            <person name="Yoshinaga Y."/>
            <person name="Zwiers L.-H."/>
            <person name="Turgeon B."/>
            <person name="Goodwin S."/>
            <person name="Spatafora J."/>
            <person name="Crous P."/>
            <person name="Grigoriev I."/>
        </authorList>
    </citation>
    <scope>NUCLEOTIDE SEQUENCE</scope>
    <source>
        <strain evidence="3">CBS 121739</strain>
    </source>
</reference>
<feature type="transmembrane region" description="Helical" evidence="2">
    <location>
        <begin position="112"/>
        <end position="131"/>
    </location>
</feature>
<protein>
    <submittedName>
        <fullName evidence="3">Uncharacterized protein</fullName>
    </submittedName>
</protein>
<keyword evidence="4" id="KW-1185">Reference proteome</keyword>
<feature type="transmembrane region" description="Helical" evidence="2">
    <location>
        <begin position="300"/>
        <end position="323"/>
    </location>
</feature>
<feature type="transmembrane region" description="Helical" evidence="2">
    <location>
        <begin position="143"/>
        <end position="163"/>
    </location>
</feature>
<dbReference type="RefSeq" id="XP_033596265.1">
    <property type="nucleotide sequence ID" value="XM_033744843.1"/>
</dbReference>
<evidence type="ECO:0000256" key="2">
    <source>
        <dbReference type="SAM" id="Phobius"/>
    </source>
</evidence>
<name>A0A6A6VVS3_9PEZI</name>
<dbReference type="Proteomes" id="UP000799437">
    <property type="component" value="Unassembled WGS sequence"/>
</dbReference>
<dbReference type="AlphaFoldDB" id="A0A6A6VVS3"/>
<feature type="region of interest" description="Disordered" evidence="1">
    <location>
        <begin position="379"/>
        <end position="413"/>
    </location>
</feature>
<evidence type="ECO:0000256" key="1">
    <source>
        <dbReference type="SAM" id="MobiDB-lite"/>
    </source>
</evidence>
<dbReference type="OrthoDB" id="5279542at2759"/>